<feature type="transmembrane region" description="Helical" evidence="2">
    <location>
        <begin position="93"/>
        <end position="113"/>
    </location>
</feature>
<evidence type="ECO:0000313" key="3">
    <source>
        <dbReference type="EMBL" id="MFC3761108.1"/>
    </source>
</evidence>
<feature type="transmembrane region" description="Helical" evidence="2">
    <location>
        <begin position="6"/>
        <end position="23"/>
    </location>
</feature>
<keyword evidence="4" id="KW-1185">Reference proteome</keyword>
<dbReference type="Proteomes" id="UP001595699">
    <property type="component" value="Unassembled WGS sequence"/>
</dbReference>
<accession>A0ABV7YAB4</accession>
<feature type="region of interest" description="Disordered" evidence="1">
    <location>
        <begin position="54"/>
        <end position="82"/>
    </location>
</feature>
<sequence length="283" mass="30223">MGTGLIYAAIVAAWAAYLVPLWLRRHDEAAASRSVDKFSDAMRVLARRKTPAYATPADEAADQLPRRPVLGPPPRTSAAARPAVSAATRRRRVLVSLVAALTVVTVLAVVALVPWWAVAIPSGVVLAFLFVSASSARAERAAAARTPRRDHGPVRRSARVTASYAHGSSVAQPGVDDEPTVIVRRASDEPATAEPAPAVAKKRDDGLWDPVEVPLPTYVTKARAPFTVRTVELGSPGTWTSGRLPEAELLLRASMDAAELIETTVQPPPPPEEELEHRRAVGD</sequence>
<organism evidence="3 4">
    <name type="scientific">Tenggerimyces flavus</name>
    <dbReference type="NCBI Taxonomy" id="1708749"/>
    <lineage>
        <taxon>Bacteria</taxon>
        <taxon>Bacillati</taxon>
        <taxon>Actinomycetota</taxon>
        <taxon>Actinomycetes</taxon>
        <taxon>Propionibacteriales</taxon>
        <taxon>Nocardioidaceae</taxon>
        <taxon>Tenggerimyces</taxon>
    </lineage>
</organism>
<gene>
    <name evidence="3" type="ORF">ACFOUW_09670</name>
</gene>
<feature type="region of interest" description="Disordered" evidence="1">
    <location>
        <begin position="141"/>
        <end position="175"/>
    </location>
</feature>
<dbReference type="EMBL" id="JBHRZH010000006">
    <property type="protein sequence ID" value="MFC3761108.1"/>
    <property type="molecule type" value="Genomic_DNA"/>
</dbReference>
<evidence type="ECO:0000256" key="2">
    <source>
        <dbReference type="SAM" id="Phobius"/>
    </source>
</evidence>
<feature type="transmembrane region" description="Helical" evidence="2">
    <location>
        <begin position="119"/>
        <end position="138"/>
    </location>
</feature>
<keyword evidence="2" id="KW-0812">Transmembrane</keyword>
<proteinExistence type="predicted"/>
<evidence type="ECO:0000313" key="4">
    <source>
        <dbReference type="Proteomes" id="UP001595699"/>
    </source>
</evidence>
<feature type="compositionally biased region" description="Basic and acidic residues" evidence="1">
    <location>
        <begin position="141"/>
        <end position="153"/>
    </location>
</feature>
<keyword evidence="2" id="KW-1133">Transmembrane helix</keyword>
<dbReference type="RefSeq" id="WP_205117324.1">
    <property type="nucleotide sequence ID" value="NZ_JAFBCM010000001.1"/>
</dbReference>
<comment type="caution">
    <text evidence="3">The sequence shown here is derived from an EMBL/GenBank/DDBJ whole genome shotgun (WGS) entry which is preliminary data.</text>
</comment>
<evidence type="ECO:0000256" key="1">
    <source>
        <dbReference type="SAM" id="MobiDB-lite"/>
    </source>
</evidence>
<reference evidence="4" key="1">
    <citation type="journal article" date="2019" name="Int. J. Syst. Evol. Microbiol.">
        <title>The Global Catalogue of Microorganisms (GCM) 10K type strain sequencing project: providing services to taxonomists for standard genome sequencing and annotation.</title>
        <authorList>
            <consortium name="The Broad Institute Genomics Platform"/>
            <consortium name="The Broad Institute Genome Sequencing Center for Infectious Disease"/>
            <person name="Wu L."/>
            <person name="Ma J."/>
        </authorList>
    </citation>
    <scope>NUCLEOTIDE SEQUENCE [LARGE SCALE GENOMIC DNA]</scope>
    <source>
        <strain evidence="4">CGMCC 4.7241</strain>
    </source>
</reference>
<protein>
    <submittedName>
        <fullName evidence="3">Uncharacterized protein</fullName>
    </submittedName>
</protein>
<name>A0ABV7YAB4_9ACTN</name>
<keyword evidence="2" id="KW-0472">Membrane</keyword>
<feature type="region of interest" description="Disordered" evidence="1">
    <location>
        <begin position="264"/>
        <end position="283"/>
    </location>
</feature>